<keyword evidence="1" id="KW-0812">Transmembrane</keyword>
<dbReference type="Pfam" id="PF03703">
    <property type="entry name" value="bPH_2"/>
    <property type="match status" value="1"/>
</dbReference>
<dbReference type="RefSeq" id="WP_311554725.1">
    <property type="nucleotide sequence ID" value="NZ_JAVREJ010000002.1"/>
</dbReference>
<accession>A0ABU2N6A2</accession>
<feature type="domain" description="YdbS-like PH" evidence="2">
    <location>
        <begin position="78"/>
        <end position="149"/>
    </location>
</feature>
<organism evidence="3 4">
    <name type="scientific">Pseudonocardia charpentierae</name>
    <dbReference type="NCBI Taxonomy" id="3075545"/>
    <lineage>
        <taxon>Bacteria</taxon>
        <taxon>Bacillati</taxon>
        <taxon>Actinomycetota</taxon>
        <taxon>Actinomycetes</taxon>
        <taxon>Pseudonocardiales</taxon>
        <taxon>Pseudonocardiaceae</taxon>
        <taxon>Pseudonocardia</taxon>
    </lineage>
</organism>
<dbReference type="PANTHER" id="PTHR37938:SF1">
    <property type="entry name" value="BLL0215 PROTEIN"/>
    <property type="match status" value="1"/>
</dbReference>
<evidence type="ECO:0000313" key="4">
    <source>
        <dbReference type="Proteomes" id="UP001183202"/>
    </source>
</evidence>
<sequence length="166" mass="18000">MAFPDDVLVEGERVVVHTRPHWRVLVGPVLAFLLVVGAAGYVAALARGHGWEQWGWPAVGAAVVVLVGGLTVVPVARWRTTHLVVTTRRLLVREGIHGWQGIQVPIDGITEVHTRRTGRLPGPRSLVVRTGAGEELEFVDVPRVDRVRAVIADEVGAVRGMRNGPT</sequence>
<protein>
    <submittedName>
        <fullName evidence="3">PH domain-containing protein</fullName>
    </submittedName>
</protein>
<proteinExistence type="predicted"/>
<evidence type="ECO:0000313" key="3">
    <source>
        <dbReference type="EMBL" id="MDT0348794.1"/>
    </source>
</evidence>
<keyword evidence="1" id="KW-0472">Membrane</keyword>
<dbReference type="PANTHER" id="PTHR37938">
    <property type="entry name" value="BLL0215 PROTEIN"/>
    <property type="match status" value="1"/>
</dbReference>
<name>A0ABU2N6A2_9PSEU</name>
<feature type="transmembrane region" description="Helical" evidence="1">
    <location>
        <begin position="22"/>
        <end position="42"/>
    </location>
</feature>
<evidence type="ECO:0000259" key="2">
    <source>
        <dbReference type="Pfam" id="PF03703"/>
    </source>
</evidence>
<evidence type="ECO:0000256" key="1">
    <source>
        <dbReference type="SAM" id="Phobius"/>
    </source>
</evidence>
<feature type="transmembrane region" description="Helical" evidence="1">
    <location>
        <begin position="54"/>
        <end position="73"/>
    </location>
</feature>
<dbReference type="InterPro" id="IPR005182">
    <property type="entry name" value="YdbS-like_PH"/>
</dbReference>
<dbReference type="Proteomes" id="UP001183202">
    <property type="component" value="Unassembled WGS sequence"/>
</dbReference>
<keyword evidence="4" id="KW-1185">Reference proteome</keyword>
<keyword evidence="1" id="KW-1133">Transmembrane helix</keyword>
<reference evidence="4" key="1">
    <citation type="submission" date="2023-07" db="EMBL/GenBank/DDBJ databases">
        <title>30 novel species of actinomycetes from the DSMZ collection.</title>
        <authorList>
            <person name="Nouioui I."/>
        </authorList>
    </citation>
    <scope>NUCLEOTIDE SEQUENCE [LARGE SCALE GENOMIC DNA]</scope>
    <source>
        <strain evidence="4">DSM 45834</strain>
    </source>
</reference>
<gene>
    <name evidence="3" type="ORF">RM445_04570</name>
</gene>
<comment type="caution">
    <text evidence="3">The sequence shown here is derived from an EMBL/GenBank/DDBJ whole genome shotgun (WGS) entry which is preliminary data.</text>
</comment>
<dbReference type="EMBL" id="JAVREJ010000002">
    <property type="protein sequence ID" value="MDT0348794.1"/>
    <property type="molecule type" value="Genomic_DNA"/>
</dbReference>